<dbReference type="RefSeq" id="WP_085171604.1">
    <property type="nucleotide sequence ID" value="NZ_LQPC01000002.1"/>
</dbReference>
<dbReference type="SUPFAM" id="SSF63829">
    <property type="entry name" value="Calcium-dependent phosphotriesterase"/>
    <property type="match status" value="1"/>
</dbReference>
<dbReference type="EMBL" id="LQPC01000002">
    <property type="protein sequence ID" value="ORV93083.1"/>
    <property type="molecule type" value="Genomic_DNA"/>
</dbReference>
<dbReference type="InterPro" id="IPR015943">
    <property type="entry name" value="WD40/YVTN_repeat-like_dom_sf"/>
</dbReference>
<evidence type="ECO:0008006" key="3">
    <source>
        <dbReference type="Google" id="ProtNLM"/>
    </source>
</evidence>
<reference evidence="1 2" key="1">
    <citation type="submission" date="2016-01" db="EMBL/GenBank/DDBJ databases">
        <title>The new phylogeny of the genus Mycobacterium.</title>
        <authorList>
            <person name="Tarcisio F."/>
            <person name="Conor M."/>
            <person name="Antonella G."/>
            <person name="Elisabetta G."/>
            <person name="Giulia F.S."/>
            <person name="Sara T."/>
            <person name="Anna F."/>
            <person name="Clotilde B."/>
            <person name="Roberto B."/>
            <person name="Veronica D.S."/>
            <person name="Fabio R."/>
            <person name="Monica P."/>
            <person name="Olivier J."/>
            <person name="Enrico T."/>
            <person name="Nicola S."/>
        </authorList>
    </citation>
    <scope>NUCLEOTIDE SEQUENCE [LARGE SCALE GENOMIC DNA]</scope>
    <source>
        <strain evidence="1 2">DSM 45541</strain>
    </source>
</reference>
<protein>
    <recommendedName>
        <fullName evidence="3">Virginiamycin B lyase</fullName>
    </recommendedName>
</protein>
<dbReference type="InterPro" id="IPR051344">
    <property type="entry name" value="Vgb"/>
</dbReference>
<dbReference type="Gene3D" id="2.130.10.10">
    <property type="entry name" value="YVTN repeat-like/Quinoprotein amine dehydrogenase"/>
    <property type="match status" value="1"/>
</dbReference>
<dbReference type="Proteomes" id="UP000193622">
    <property type="component" value="Unassembled WGS sequence"/>
</dbReference>
<evidence type="ECO:0000313" key="2">
    <source>
        <dbReference type="Proteomes" id="UP000193622"/>
    </source>
</evidence>
<dbReference type="Pfam" id="PF24684">
    <property type="entry name" value="Vgb_lyase"/>
    <property type="match status" value="1"/>
</dbReference>
<organism evidence="1 2">
    <name type="scientific">Mycolicibacterium iranicum</name>
    <name type="common">Mycobacterium iranicum</name>
    <dbReference type="NCBI Taxonomy" id="912594"/>
    <lineage>
        <taxon>Bacteria</taxon>
        <taxon>Bacillati</taxon>
        <taxon>Actinomycetota</taxon>
        <taxon>Actinomycetes</taxon>
        <taxon>Mycobacteriales</taxon>
        <taxon>Mycobacteriaceae</taxon>
        <taxon>Mycolicibacterium</taxon>
    </lineage>
</organism>
<accession>A0A1X1X2V3</accession>
<proteinExistence type="predicted"/>
<dbReference type="PANTHER" id="PTHR40274">
    <property type="entry name" value="VIRGINIAMYCIN B LYASE"/>
    <property type="match status" value="1"/>
</dbReference>
<dbReference type="GO" id="GO:0030288">
    <property type="term" value="C:outer membrane-bounded periplasmic space"/>
    <property type="evidence" value="ECO:0007669"/>
    <property type="project" value="TreeGrafter"/>
</dbReference>
<gene>
    <name evidence="1" type="ORF">AWC12_01435</name>
</gene>
<comment type="caution">
    <text evidence="1">The sequence shown here is derived from an EMBL/GenBank/DDBJ whole genome shotgun (WGS) entry which is preliminary data.</text>
</comment>
<dbReference type="PANTHER" id="PTHR40274:SF3">
    <property type="entry name" value="VIRGINIAMYCIN B LYASE"/>
    <property type="match status" value="1"/>
</dbReference>
<evidence type="ECO:0000313" key="1">
    <source>
        <dbReference type="EMBL" id="ORV93083.1"/>
    </source>
</evidence>
<dbReference type="AlphaFoldDB" id="A0A1X1X2V3"/>
<name>A0A1X1X2V3_MYCIR</name>
<sequence length="290" mass="30191">MTVSLTSTTLIALPDGSGPYGVTATRDGAIWVTLVHSGDLLRLAADGRRDRYPIGSVDSRPSIVAVAPDEAVWFTRNGDDCISAVDSRGVMTTVELESGCGPYGICVAPEGTVWFTESTGCRLGRLDVDGTLTYVTLPDDCFPAFATACPDGTIWAALNQSDAVARVSPAGDVTIVDLPTKGAAPVGITYGGGAVWTAEIGAGRIGRITDDGVKEFALPDPQCRPHAITAGVQGCWFTEWAANRVGHIAWDGTVDEFDLPATVSEPHGIAVAPDGAVWVALESGSVMRLA</sequence>